<keyword evidence="2" id="KW-1185">Reference proteome</keyword>
<organism evidence="1 2">
    <name type="scientific">Lactovum miscens</name>
    <dbReference type="NCBI Taxonomy" id="190387"/>
    <lineage>
        <taxon>Bacteria</taxon>
        <taxon>Bacillati</taxon>
        <taxon>Bacillota</taxon>
        <taxon>Bacilli</taxon>
        <taxon>Lactobacillales</taxon>
        <taxon>Streptococcaceae</taxon>
        <taxon>Lactovum</taxon>
    </lineage>
</organism>
<dbReference type="AlphaFoldDB" id="A0A841C926"/>
<gene>
    <name evidence="1" type="ORF">HNQ37_000594</name>
</gene>
<proteinExistence type="predicted"/>
<name>A0A841C926_9LACT</name>
<comment type="caution">
    <text evidence="1">The sequence shown here is derived from an EMBL/GenBank/DDBJ whole genome shotgun (WGS) entry which is preliminary data.</text>
</comment>
<protein>
    <submittedName>
        <fullName evidence="1">Uncharacterized protein</fullName>
    </submittedName>
</protein>
<dbReference type="Proteomes" id="UP000562464">
    <property type="component" value="Unassembled WGS sequence"/>
</dbReference>
<evidence type="ECO:0000313" key="2">
    <source>
        <dbReference type="Proteomes" id="UP000562464"/>
    </source>
</evidence>
<evidence type="ECO:0000313" key="1">
    <source>
        <dbReference type="EMBL" id="MBB5887720.1"/>
    </source>
</evidence>
<sequence>MSINLYELNSDDWASDSRLAETFGVKIDTMRKKVRAFEANDPEHVIKIGSRLTFVPAFIAWSEYERKYRNVSRKPKFEFEK</sequence>
<reference evidence="1 2" key="1">
    <citation type="submission" date="2020-08" db="EMBL/GenBank/DDBJ databases">
        <title>Genomic Encyclopedia of Type Strains, Phase IV (KMG-IV): sequencing the most valuable type-strain genomes for metagenomic binning, comparative biology and taxonomic classification.</title>
        <authorList>
            <person name="Goeker M."/>
        </authorList>
    </citation>
    <scope>NUCLEOTIDE SEQUENCE [LARGE SCALE GENOMIC DNA]</scope>
    <source>
        <strain evidence="1 2">DSM 14925</strain>
    </source>
</reference>
<dbReference type="EMBL" id="JACHHV010000007">
    <property type="protein sequence ID" value="MBB5887720.1"/>
    <property type="molecule type" value="Genomic_DNA"/>
</dbReference>
<accession>A0A841C926</accession>